<dbReference type="EMBL" id="JBHSWG010000007">
    <property type="protein sequence ID" value="MFC6762947.1"/>
    <property type="molecule type" value="Genomic_DNA"/>
</dbReference>
<dbReference type="Pfam" id="PF00501">
    <property type="entry name" value="AMP-binding"/>
    <property type="match status" value="1"/>
</dbReference>
<dbReference type="SUPFAM" id="SSF56801">
    <property type="entry name" value="Acetyl-CoA synthetase-like"/>
    <property type="match status" value="1"/>
</dbReference>
<sequence>MEFDDIRTIEDLQKLPYTYKTEIRESLSAEPPFGKHRAAPMADIIQMQASSGTTGSPSYVALTEADTEMWHEMTARCFFANGVRPGDMVLHAFSLAKGFVGGIPVMQGLQYMGTIDVPVGADGGAERLLRACADTRPRCIVGAPNFVLHLAEKAPEVLGCKASELGVEQVIVGGEPGGGIPAIRAKIEAAWGAKCTEMLGGTDLGVTYWAECDAQSGMHMVNMDYIITELLDPESGEIIPWEKGAEGEMIYTALGRQASPVVRFRSGDYIEVIDTECSCGRTGPKIRCTGRTDDMLIVRGANVFPSAINSVITEMVPDTNGVMRIVADFKGHTTQGALTVIVERGPGRDAADDDALKKKIEQRLRDALVFKADVHLVAADTFETRRRQGCLCSERIPRAAMTKMKSLLDTGSDDFRQNDTQYRDKVGELHTLRLLQRIGGPEKARDRHVKKGKILPRERIERLIDPGTPFWKSGSLPG</sequence>
<dbReference type="Gene3D" id="3.40.50.12780">
    <property type="entry name" value="N-terminal domain of ligase-like"/>
    <property type="match status" value="1"/>
</dbReference>
<protein>
    <submittedName>
        <fullName evidence="3">AMP-binding protein</fullName>
    </submittedName>
</protein>
<reference evidence="4" key="1">
    <citation type="journal article" date="2019" name="Int. J. Syst. Evol. Microbiol.">
        <title>The Global Catalogue of Microorganisms (GCM) 10K type strain sequencing project: providing services to taxonomists for standard genome sequencing and annotation.</title>
        <authorList>
            <consortium name="The Broad Institute Genomics Platform"/>
            <consortium name="The Broad Institute Genome Sequencing Center for Infectious Disease"/>
            <person name="Wu L."/>
            <person name="Ma J."/>
        </authorList>
    </citation>
    <scope>NUCLEOTIDE SEQUENCE [LARGE SCALE GENOMIC DNA]</scope>
    <source>
        <strain evidence="4">CCUG 66188</strain>
    </source>
</reference>
<name>A0ABW2BBH1_9RHOB</name>
<dbReference type="InterPro" id="IPR045851">
    <property type="entry name" value="AMP-bd_C_sf"/>
</dbReference>
<evidence type="ECO:0000259" key="1">
    <source>
        <dbReference type="Pfam" id="PF00501"/>
    </source>
</evidence>
<dbReference type="PANTHER" id="PTHR43845:SF1">
    <property type="entry name" value="BLR5969 PROTEIN"/>
    <property type="match status" value="1"/>
</dbReference>
<dbReference type="Gene3D" id="3.30.300.30">
    <property type="match status" value="1"/>
</dbReference>
<gene>
    <name evidence="3" type="ORF">ACFQFQ_30490</name>
</gene>
<evidence type="ECO:0000259" key="2">
    <source>
        <dbReference type="Pfam" id="PF14535"/>
    </source>
</evidence>
<dbReference type="InterPro" id="IPR000873">
    <property type="entry name" value="AMP-dep_synth/lig_dom"/>
</dbReference>
<dbReference type="PANTHER" id="PTHR43845">
    <property type="entry name" value="BLR5969 PROTEIN"/>
    <property type="match status" value="1"/>
</dbReference>
<organism evidence="3 4">
    <name type="scientific">Sulfitobacter porphyrae</name>
    <dbReference type="NCBI Taxonomy" id="1246864"/>
    <lineage>
        <taxon>Bacteria</taxon>
        <taxon>Pseudomonadati</taxon>
        <taxon>Pseudomonadota</taxon>
        <taxon>Alphaproteobacteria</taxon>
        <taxon>Rhodobacterales</taxon>
        <taxon>Roseobacteraceae</taxon>
        <taxon>Sulfitobacter</taxon>
    </lineage>
</organism>
<feature type="domain" description="AMP-dependent ligase C-terminal" evidence="2">
    <location>
        <begin position="300"/>
        <end position="384"/>
    </location>
</feature>
<dbReference type="Proteomes" id="UP001596353">
    <property type="component" value="Unassembled WGS sequence"/>
</dbReference>
<keyword evidence="4" id="KW-1185">Reference proteome</keyword>
<dbReference type="InterPro" id="IPR042099">
    <property type="entry name" value="ANL_N_sf"/>
</dbReference>
<proteinExistence type="predicted"/>
<comment type="caution">
    <text evidence="3">The sequence shown here is derived from an EMBL/GenBank/DDBJ whole genome shotgun (WGS) entry which is preliminary data.</text>
</comment>
<accession>A0ABW2BBH1</accession>
<evidence type="ECO:0000313" key="4">
    <source>
        <dbReference type="Proteomes" id="UP001596353"/>
    </source>
</evidence>
<evidence type="ECO:0000313" key="3">
    <source>
        <dbReference type="EMBL" id="MFC6762947.1"/>
    </source>
</evidence>
<feature type="domain" description="AMP-dependent synthetase/ligase" evidence="1">
    <location>
        <begin position="34"/>
        <end position="250"/>
    </location>
</feature>
<dbReference type="Pfam" id="PF14535">
    <property type="entry name" value="AMP-binding_C_2"/>
    <property type="match status" value="1"/>
</dbReference>
<dbReference type="InterPro" id="IPR028154">
    <property type="entry name" value="AMP-dep_Lig_C"/>
</dbReference>
<dbReference type="Gene3D" id="3.90.226.10">
    <property type="entry name" value="2-enoyl-CoA Hydratase, Chain A, domain 1"/>
    <property type="match status" value="1"/>
</dbReference>